<dbReference type="GO" id="GO:0003677">
    <property type="term" value="F:DNA binding"/>
    <property type="evidence" value="ECO:0007669"/>
    <property type="project" value="UniProtKB-KW"/>
</dbReference>
<reference evidence="6 7" key="1">
    <citation type="submission" date="2019-09" db="EMBL/GenBank/DDBJ databases">
        <title>Wenzhouxiangella sp. Genome sequencing and assembly.</title>
        <authorList>
            <person name="Zhang R."/>
        </authorList>
    </citation>
    <scope>NUCLEOTIDE SEQUENCE [LARGE SCALE GENOMIC DNA]</scope>
    <source>
        <strain evidence="6 7">W260</strain>
    </source>
</reference>
<feature type="domain" description="HTH rpiR-type" evidence="4">
    <location>
        <begin position="9"/>
        <end position="85"/>
    </location>
</feature>
<dbReference type="RefSeq" id="WP_150864279.1">
    <property type="nucleotide sequence ID" value="NZ_VYXP01000005.1"/>
</dbReference>
<dbReference type="Proteomes" id="UP000325372">
    <property type="component" value="Unassembled WGS sequence"/>
</dbReference>
<dbReference type="PROSITE" id="PS51071">
    <property type="entry name" value="HTH_RPIR"/>
    <property type="match status" value="1"/>
</dbReference>
<dbReference type="CDD" id="cd05013">
    <property type="entry name" value="SIS_RpiR"/>
    <property type="match status" value="1"/>
</dbReference>
<dbReference type="Gene3D" id="1.10.10.10">
    <property type="entry name" value="Winged helix-like DNA-binding domain superfamily/Winged helix DNA-binding domain"/>
    <property type="match status" value="1"/>
</dbReference>
<dbReference type="PROSITE" id="PS51464">
    <property type="entry name" value="SIS"/>
    <property type="match status" value="1"/>
</dbReference>
<comment type="caution">
    <text evidence="6">The sequence shown here is derived from an EMBL/GenBank/DDBJ whole genome shotgun (WGS) entry which is preliminary data.</text>
</comment>
<dbReference type="InterPro" id="IPR046348">
    <property type="entry name" value="SIS_dom_sf"/>
</dbReference>
<dbReference type="PANTHER" id="PTHR30514:SF20">
    <property type="entry name" value="TRANSCRIPTIONAL REGULATOR"/>
    <property type="match status" value="1"/>
</dbReference>
<dbReference type="AlphaFoldDB" id="A0A5N0T9B7"/>
<dbReference type="InterPro" id="IPR047640">
    <property type="entry name" value="RpiR-like"/>
</dbReference>
<dbReference type="Gene3D" id="3.40.50.10490">
    <property type="entry name" value="Glucose-6-phosphate isomerase like protein, domain 1"/>
    <property type="match status" value="1"/>
</dbReference>
<evidence type="ECO:0000313" key="7">
    <source>
        <dbReference type="Proteomes" id="UP000325372"/>
    </source>
</evidence>
<name>A0A5N0T9B7_9GAMM</name>
<keyword evidence="2" id="KW-0238">DNA-binding</keyword>
<organism evidence="6 7">
    <name type="scientific">Marinihelvus fidelis</name>
    <dbReference type="NCBI Taxonomy" id="2613842"/>
    <lineage>
        <taxon>Bacteria</taxon>
        <taxon>Pseudomonadati</taxon>
        <taxon>Pseudomonadota</taxon>
        <taxon>Gammaproteobacteria</taxon>
        <taxon>Chromatiales</taxon>
        <taxon>Wenzhouxiangellaceae</taxon>
        <taxon>Marinihelvus</taxon>
    </lineage>
</organism>
<dbReference type="InterPro" id="IPR000281">
    <property type="entry name" value="HTH_RpiR"/>
</dbReference>
<gene>
    <name evidence="6" type="ORF">F3N42_09880</name>
</gene>
<accession>A0A5N0T9B7</accession>
<dbReference type="GO" id="GO:0097367">
    <property type="term" value="F:carbohydrate derivative binding"/>
    <property type="evidence" value="ECO:0007669"/>
    <property type="project" value="InterPro"/>
</dbReference>
<evidence type="ECO:0000313" key="6">
    <source>
        <dbReference type="EMBL" id="KAA9131615.1"/>
    </source>
</evidence>
<dbReference type="EMBL" id="VYXP01000005">
    <property type="protein sequence ID" value="KAA9131615.1"/>
    <property type="molecule type" value="Genomic_DNA"/>
</dbReference>
<sequence>MSEAPRDLETLRNQIVARHDELSPRLRQVAAYVLENPSEVGLQTLAVIAQRCGVQPSTIVRFAKAFGYDGASPMQMLFREELINSVPSPSYTKRVHQFQERAGTEGPWQPAQLLQEFARSNTMALEQLQDTIPESLLDQAVDALEACKSIYLVGLRRSFPVVAYMAYALRHVDKPTHLIDGLAGMILEQSSMITADDLLVAVSFKPYAPETSDIVARARERGATIVSISDSLLSPAAREADISFEVRDAEVMKFRSLTASFCLAQTLVISLAQRLDARDAT</sequence>
<dbReference type="InterPro" id="IPR035472">
    <property type="entry name" value="RpiR-like_SIS"/>
</dbReference>
<keyword evidence="1" id="KW-0805">Transcription regulation</keyword>
<dbReference type="InterPro" id="IPR036388">
    <property type="entry name" value="WH-like_DNA-bd_sf"/>
</dbReference>
<feature type="domain" description="SIS" evidence="5">
    <location>
        <begin position="140"/>
        <end position="281"/>
    </location>
</feature>
<dbReference type="GO" id="GO:0003700">
    <property type="term" value="F:DNA-binding transcription factor activity"/>
    <property type="evidence" value="ECO:0007669"/>
    <property type="project" value="InterPro"/>
</dbReference>
<keyword evidence="7" id="KW-1185">Reference proteome</keyword>
<dbReference type="SUPFAM" id="SSF46689">
    <property type="entry name" value="Homeodomain-like"/>
    <property type="match status" value="1"/>
</dbReference>
<keyword evidence="3" id="KW-0804">Transcription</keyword>
<dbReference type="InterPro" id="IPR009057">
    <property type="entry name" value="Homeodomain-like_sf"/>
</dbReference>
<dbReference type="PANTHER" id="PTHR30514">
    <property type="entry name" value="GLUCOKINASE"/>
    <property type="match status" value="1"/>
</dbReference>
<evidence type="ECO:0000256" key="2">
    <source>
        <dbReference type="ARBA" id="ARBA00023125"/>
    </source>
</evidence>
<dbReference type="Pfam" id="PF01418">
    <property type="entry name" value="HTH_6"/>
    <property type="match status" value="1"/>
</dbReference>
<dbReference type="GO" id="GO:1901135">
    <property type="term" value="P:carbohydrate derivative metabolic process"/>
    <property type="evidence" value="ECO:0007669"/>
    <property type="project" value="InterPro"/>
</dbReference>
<evidence type="ECO:0000259" key="4">
    <source>
        <dbReference type="PROSITE" id="PS51071"/>
    </source>
</evidence>
<dbReference type="Pfam" id="PF01380">
    <property type="entry name" value="SIS"/>
    <property type="match status" value="1"/>
</dbReference>
<protein>
    <submittedName>
        <fullName evidence="6">MurR/RpiR family transcriptional regulator</fullName>
    </submittedName>
</protein>
<proteinExistence type="predicted"/>
<dbReference type="SUPFAM" id="SSF53697">
    <property type="entry name" value="SIS domain"/>
    <property type="match status" value="1"/>
</dbReference>
<evidence type="ECO:0000259" key="5">
    <source>
        <dbReference type="PROSITE" id="PS51464"/>
    </source>
</evidence>
<evidence type="ECO:0000256" key="3">
    <source>
        <dbReference type="ARBA" id="ARBA00023163"/>
    </source>
</evidence>
<dbReference type="InterPro" id="IPR001347">
    <property type="entry name" value="SIS_dom"/>
</dbReference>
<evidence type="ECO:0000256" key="1">
    <source>
        <dbReference type="ARBA" id="ARBA00023015"/>
    </source>
</evidence>